<dbReference type="SUPFAM" id="SSF69572">
    <property type="entry name" value="Activating enzymes of the ubiquitin-like proteins"/>
    <property type="match status" value="1"/>
</dbReference>
<dbReference type="Proteomes" id="UP000092445">
    <property type="component" value="Unassembled WGS sequence"/>
</dbReference>
<protein>
    <submittedName>
        <fullName evidence="2">Uncharacterized protein</fullName>
    </submittedName>
</protein>
<reference evidence="2" key="2">
    <citation type="submission" date="2020-05" db="UniProtKB">
        <authorList>
            <consortium name="EnsemblMetazoa"/>
        </authorList>
    </citation>
    <scope>IDENTIFICATION</scope>
    <source>
        <strain evidence="2">IAEA</strain>
    </source>
</reference>
<evidence type="ECO:0000313" key="3">
    <source>
        <dbReference type="Proteomes" id="UP000092445"/>
    </source>
</evidence>
<sequence length="134" mass="14539">MAAGIKAAQRDNNNNNRFSTRRLELLSKLEESGDDVNAAILIPCENGVELLHTANVLISGLSGVGPEITKNVILSREFAVKLNDHRIATKEDFGAQLLKGGTNVAAHHLSEVPLGSTIKLELKIKRLKPLKPLK</sequence>
<accession>A0A1A9ZV26</accession>
<reference evidence="3" key="1">
    <citation type="submission" date="2014-03" db="EMBL/GenBank/DDBJ databases">
        <authorList>
            <person name="Aksoy S."/>
            <person name="Warren W."/>
            <person name="Wilson R.K."/>
        </authorList>
    </citation>
    <scope>NUCLEOTIDE SEQUENCE [LARGE SCALE GENOMIC DNA]</scope>
    <source>
        <strain evidence="3">IAEA</strain>
    </source>
</reference>
<dbReference type="STRING" id="7398.A0A1A9ZV26"/>
<keyword evidence="3" id="KW-1185">Reference proteome</keyword>
<dbReference type="EnsemblMetazoa" id="GPAI025943-RA">
    <property type="protein sequence ID" value="GPAI025943-PA"/>
    <property type="gene ID" value="GPAI025943"/>
</dbReference>
<dbReference type="VEuPathDB" id="VectorBase:GPAI025943"/>
<dbReference type="GO" id="GO:0008641">
    <property type="term" value="F:ubiquitin-like modifier activating enzyme activity"/>
    <property type="evidence" value="ECO:0007669"/>
    <property type="project" value="InterPro"/>
</dbReference>
<proteinExistence type="predicted"/>
<dbReference type="InterPro" id="IPR042449">
    <property type="entry name" value="Ub-E1_IAD_1"/>
</dbReference>
<dbReference type="AlphaFoldDB" id="A0A1A9ZV26"/>
<dbReference type="Gene3D" id="3.50.50.80">
    <property type="entry name" value="Ubiquitin-activating enzyme E1, inactive adenylation domain, subdomain 1"/>
    <property type="match status" value="1"/>
</dbReference>
<evidence type="ECO:0000313" key="2">
    <source>
        <dbReference type="EnsemblMetazoa" id="GPAI025943-PA"/>
    </source>
</evidence>
<evidence type="ECO:0000256" key="1">
    <source>
        <dbReference type="ARBA" id="ARBA00043952"/>
    </source>
</evidence>
<comment type="pathway">
    <text evidence="1">Protein modification.</text>
</comment>
<organism evidence="2 3">
    <name type="scientific">Glossina pallidipes</name>
    <name type="common">Tsetse fly</name>
    <dbReference type="NCBI Taxonomy" id="7398"/>
    <lineage>
        <taxon>Eukaryota</taxon>
        <taxon>Metazoa</taxon>
        <taxon>Ecdysozoa</taxon>
        <taxon>Arthropoda</taxon>
        <taxon>Hexapoda</taxon>
        <taxon>Insecta</taxon>
        <taxon>Pterygota</taxon>
        <taxon>Neoptera</taxon>
        <taxon>Endopterygota</taxon>
        <taxon>Diptera</taxon>
        <taxon>Brachycera</taxon>
        <taxon>Muscomorpha</taxon>
        <taxon>Hippoboscoidea</taxon>
        <taxon>Glossinidae</taxon>
        <taxon>Glossina</taxon>
    </lineage>
</organism>
<dbReference type="InterPro" id="IPR035985">
    <property type="entry name" value="Ubiquitin-activating_enz"/>
</dbReference>
<name>A0A1A9ZV26_GLOPL</name>